<name>A0AAJ8LIU4_9TREE</name>
<feature type="region of interest" description="Disordered" evidence="1">
    <location>
        <begin position="164"/>
        <end position="383"/>
    </location>
</feature>
<evidence type="ECO:0000256" key="1">
    <source>
        <dbReference type="SAM" id="MobiDB-lite"/>
    </source>
</evidence>
<feature type="compositionally biased region" description="Acidic residues" evidence="1">
    <location>
        <begin position="164"/>
        <end position="179"/>
    </location>
</feature>
<gene>
    <name evidence="3" type="ORF">CI109_103764</name>
</gene>
<accession>A0AAJ8LIU4</accession>
<dbReference type="AlphaFoldDB" id="A0AAJ8LIU4"/>
<organism evidence="3 4">
    <name type="scientific">Kwoniella shandongensis</name>
    <dbReference type="NCBI Taxonomy" id="1734106"/>
    <lineage>
        <taxon>Eukaryota</taxon>
        <taxon>Fungi</taxon>
        <taxon>Dikarya</taxon>
        <taxon>Basidiomycota</taxon>
        <taxon>Agaricomycotina</taxon>
        <taxon>Tremellomycetes</taxon>
        <taxon>Tremellales</taxon>
        <taxon>Cryptococcaceae</taxon>
        <taxon>Kwoniella</taxon>
    </lineage>
</organism>
<dbReference type="SMART" id="SM00731">
    <property type="entry name" value="SprT"/>
    <property type="match status" value="1"/>
</dbReference>
<feature type="compositionally biased region" description="Low complexity" evidence="1">
    <location>
        <begin position="209"/>
        <end position="231"/>
    </location>
</feature>
<feature type="region of interest" description="Disordered" evidence="1">
    <location>
        <begin position="1"/>
        <end position="74"/>
    </location>
</feature>
<feature type="compositionally biased region" description="Basic and acidic residues" evidence="1">
    <location>
        <begin position="1"/>
        <end position="12"/>
    </location>
</feature>
<feature type="compositionally biased region" description="Polar residues" evidence="1">
    <location>
        <begin position="33"/>
        <end position="43"/>
    </location>
</feature>
<dbReference type="InterPro" id="IPR036910">
    <property type="entry name" value="HMG_box_dom_sf"/>
</dbReference>
<evidence type="ECO:0000313" key="3">
    <source>
        <dbReference type="EMBL" id="WWD19306.1"/>
    </source>
</evidence>
<dbReference type="InterPro" id="IPR006640">
    <property type="entry name" value="SprT-like_domain"/>
</dbReference>
<dbReference type="GO" id="GO:0006950">
    <property type="term" value="P:response to stress"/>
    <property type="evidence" value="ECO:0007669"/>
    <property type="project" value="UniProtKB-ARBA"/>
</dbReference>
<dbReference type="SUPFAM" id="SSF47095">
    <property type="entry name" value="HMG-box"/>
    <property type="match status" value="1"/>
</dbReference>
<dbReference type="Pfam" id="PF10263">
    <property type="entry name" value="SprT-like"/>
    <property type="match status" value="1"/>
</dbReference>
<dbReference type="GO" id="GO:0005634">
    <property type="term" value="C:nucleus"/>
    <property type="evidence" value="ECO:0007669"/>
    <property type="project" value="TreeGrafter"/>
</dbReference>
<feature type="compositionally biased region" description="Acidic residues" evidence="1">
    <location>
        <begin position="315"/>
        <end position="336"/>
    </location>
</feature>
<evidence type="ECO:0000313" key="4">
    <source>
        <dbReference type="Proteomes" id="UP000322225"/>
    </source>
</evidence>
<dbReference type="KEGG" id="ksn:43585840"/>
<reference evidence="3" key="1">
    <citation type="submission" date="2017-08" db="EMBL/GenBank/DDBJ databases">
        <authorList>
            <person name="Cuomo C."/>
            <person name="Billmyre B."/>
            <person name="Heitman J."/>
        </authorList>
    </citation>
    <scope>NUCLEOTIDE SEQUENCE</scope>
    <source>
        <strain evidence="3">CBS 12478</strain>
    </source>
</reference>
<keyword evidence="4" id="KW-1185">Reference proteome</keyword>
<feature type="region of interest" description="Disordered" evidence="1">
    <location>
        <begin position="415"/>
        <end position="437"/>
    </location>
</feature>
<dbReference type="RefSeq" id="XP_065823434.1">
    <property type="nucleotide sequence ID" value="XM_065967362.1"/>
</dbReference>
<evidence type="ECO:0000259" key="2">
    <source>
        <dbReference type="SMART" id="SM00731"/>
    </source>
</evidence>
<feature type="compositionally biased region" description="Low complexity" evidence="1">
    <location>
        <begin position="415"/>
        <end position="428"/>
    </location>
</feature>
<dbReference type="GeneID" id="43585840"/>
<dbReference type="CDD" id="cd00084">
    <property type="entry name" value="HMG-box_SF"/>
    <property type="match status" value="1"/>
</dbReference>
<dbReference type="PANTHER" id="PTHR23099">
    <property type="entry name" value="TRANSCRIPTIONAL REGULATOR"/>
    <property type="match status" value="1"/>
</dbReference>
<feature type="compositionally biased region" description="Basic and acidic residues" evidence="1">
    <location>
        <begin position="295"/>
        <end position="306"/>
    </location>
</feature>
<protein>
    <recommendedName>
        <fullName evidence="2">SprT-like domain-containing protein</fullName>
    </recommendedName>
</protein>
<reference evidence="3" key="2">
    <citation type="submission" date="2024-01" db="EMBL/GenBank/DDBJ databases">
        <title>Comparative genomics of Cryptococcus and Kwoniella reveals pathogenesis evolution and contrasting modes of karyotype evolution via chromosome fusion or intercentromeric recombination.</title>
        <authorList>
            <person name="Coelho M.A."/>
            <person name="David-Palma M."/>
            <person name="Shea T."/>
            <person name="Bowers K."/>
            <person name="McGinley-Smith S."/>
            <person name="Mohammad A.W."/>
            <person name="Gnirke A."/>
            <person name="Yurkov A.M."/>
            <person name="Nowrousian M."/>
            <person name="Sun S."/>
            <person name="Cuomo C.A."/>
            <person name="Heitman J."/>
        </authorList>
    </citation>
    <scope>NUCLEOTIDE SEQUENCE</scope>
    <source>
        <strain evidence="3">CBS 12478</strain>
    </source>
</reference>
<dbReference type="PANTHER" id="PTHR23099:SF0">
    <property type="entry name" value="GERM CELL NUCLEAR ACIDIC PROTEIN"/>
    <property type="match status" value="1"/>
</dbReference>
<proteinExistence type="predicted"/>
<sequence>MSKVSYRERRVIMSDSEDGSDSGSESIYELAQETFTPKSNSTPVRLASESPSIPPPSVPRLNFSNRLPPLTPRRTVAFAPTPMKKLDFSKVKMRATPGKKLAGMKILGTLQNEVVGRQDENGMQAKSNLEQVDNSDKVDSLDLGALKLDDREEESQTLQEIEDVFQSDVEAEAVEEDLESGCSDPSGENSSPQFEDHIIQPNSAPPSPHHASGMAHTFTSSVTSPRPSSSTRLREDVNGSISSSDSEPDWAPTPRRNVGRRRIVVSDSDEDSPIRQPQFKQNVVDLTESDDEEHFDNHQSADDSKRRLASKFIDDEAAGEQEDEEEDGAYYYDEDSMGSLRDFIVDDDEEDDYLEAGSSEEEEDDFQIIDVPPRSKTKSKSKSDILDDESAILHYSPPRRTLTLPDLDQLVIASSDSNSDSESASVPVSKRKEKLKSSRGGLSKRDWAIERERIASGIFEDLDKKVFEGKLGSAGVGARVEWNKRLLTTAGVARSKRVTKNGESKKEHWIELSEKVLTGKEQILNTVAHEMCHLATWVISNEYKNPHGRIFKSWGRKIMKARKDIEVTTTHAYVIEYKYEWKCSTERCGKIYKRHSKSIDTSKQACGSCRGKLVPLFETKQKAASAFQLYLKANMKFAKAAMPGSSHGDVMRALSKRWTEAGAASEFEHEVYWRDLASKA</sequence>
<feature type="domain" description="SprT-like" evidence="2">
    <location>
        <begin position="452"/>
        <end position="616"/>
    </location>
</feature>
<feature type="compositionally biased region" description="Acidic residues" evidence="1">
    <location>
        <begin position="345"/>
        <end position="367"/>
    </location>
</feature>
<dbReference type="Proteomes" id="UP000322225">
    <property type="component" value="Chromosome 6"/>
</dbReference>
<dbReference type="EMBL" id="CP144056">
    <property type="protein sequence ID" value="WWD19306.1"/>
    <property type="molecule type" value="Genomic_DNA"/>
</dbReference>